<evidence type="ECO:0008006" key="3">
    <source>
        <dbReference type="Google" id="ProtNLM"/>
    </source>
</evidence>
<evidence type="ECO:0000313" key="2">
    <source>
        <dbReference type="Proteomes" id="UP000239485"/>
    </source>
</evidence>
<dbReference type="EMBL" id="PTJD01000010">
    <property type="protein sequence ID" value="PPK93540.1"/>
    <property type="molecule type" value="Genomic_DNA"/>
</dbReference>
<sequence length="158" mass="16180">MRSSSRSAPPLMAVVALVLGACSPHPHDTDDFRWTVNGPLVISHGESATAADAKVDGVVGYDGRCVTVADRPVVWPEGTTWDEKDQAVVLPDGTHAPVGSFVEGGGGYRQPDPAPQGSDEGVVPMLEACAGPTGEVAVLNLASSPTVASEPPGDLPLM</sequence>
<organism evidence="1 2">
    <name type="scientific">Kineococcus xinjiangensis</name>
    <dbReference type="NCBI Taxonomy" id="512762"/>
    <lineage>
        <taxon>Bacteria</taxon>
        <taxon>Bacillati</taxon>
        <taxon>Actinomycetota</taxon>
        <taxon>Actinomycetes</taxon>
        <taxon>Kineosporiales</taxon>
        <taxon>Kineosporiaceae</taxon>
        <taxon>Kineococcus</taxon>
    </lineage>
</organism>
<comment type="caution">
    <text evidence="1">The sequence shown here is derived from an EMBL/GenBank/DDBJ whole genome shotgun (WGS) entry which is preliminary data.</text>
</comment>
<gene>
    <name evidence="1" type="ORF">CLV92_110168</name>
</gene>
<protein>
    <recommendedName>
        <fullName evidence="3">Lipoprotein</fullName>
    </recommendedName>
</protein>
<reference evidence="1 2" key="1">
    <citation type="submission" date="2018-02" db="EMBL/GenBank/DDBJ databases">
        <title>Genomic Encyclopedia of Archaeal and Bacterial Type Strains, Phase II (KMG-II): from individual species to whole genera.</title>
        <authorList>
            <person name="Goeker M."/>
        </authorList>
    </citation>
    <scope>NUCLEOTIDE SEQUENCE [LARGE SCALE GENOMIC DNA]</scope>
    <source>
        <strain evidence="1 2">DSM 22857</strain>
    </source>
</reference>
<evidence type="ECO:0000313" key="1">
    <source>
        <dbReference type="EMBL" id="PPK93540.1"/>
    </source>
</evidence>
<dbReference type="Proteomes" id="UP000239485">
    <property type="component" value="Unassembled WGS sequence"/>
</dbReference>
<dbReference type="AlphaFoldDB" id="A0A2S6IH81"/>
<proteinExistence type="predicted"/>
<name>A0A2S6IH81_9ACTN</name>
<accession>A0A2S6IH81</accession>
<keyword evidence="2" id="KW-1185">Reference proteome</keyword>
<dbReference type="PROSITE" id="PS51257">
    <property type="entry name" value="PROKAR_LIPOPROTEIN"/>
    <property type="match status" value="1"/>
</dbReference>